<reference evidence="2 3" key="1">
    <citation type="submission" date="2020-04" db="EMBL/GenBank/DDBJ databases">
        <title>Draft genome of Leeia sp. IMCC25680.</title>
        <authorList>
            <person name="Song J."/>
            <person name="Cho J.-C."/>
        </authorList>
    </citation>
    <scope>NUCLEOTIDE SEQUENCE [LARGE SCALE GENOMIC DNA]</scope>
    <source>
        <strain evidence="2 3">IMCC25680</strain>
    </source>
</reference>
<evidence type="ECO:0000313" key="2">
    <source>
        <dbReference type="EMBL" id="NLR74239.1"/>
    </source>
</evidence>
<dbReference type="EMBL" id="JABAIM010000001">
    <property type="protein sequence ID" value="NLR74239.1"/>
    <property type="molecule type" value="Genomic_DNA"/>
</dbReference>
<protein>
    <submittedName>
        <fullName evidence="2">Uncharacterized protein</fullName>
    </submittedName>
</protein>
<feature type="transmembrane region" description="Helical" evidence="1">
    <location>
        <begin position="47"/>
        <end position="66"/>
    </location>
</feature>
<feature type="transmembrane region" description="Helical" evidence="1">
    <location>
        <begin position="19"/>
        <end position="35"/>
    </location>
</feature>
<evidence type="ECO:0000313" key="3">
    <source>
        <dbReference type="Proteomes" id="UP000587991"/>
    </source>
</evidence>
<dbReference type="RefSeq" id="WP_168875864.1">
    <property type="nucleotide sequence ID" value="NZ_JABAIM010000001.1"/>
</dbReference>
<dbReference type="AlphaFoldDB" id="A0A847SA72"/>
<keyword evidence="1" id="KW-0472">Membrane</keyword>
<evidence type="ECO:0000256" key="1">
    <source>
        <dbReference type="SAM" id="Phobius"/>
    </source>
</evidence>
<comment type="caution">
    <text evidence="2">The sequence shown here is derived from an EMBL/GenBank/DDBJ whole genome shotgun (WGS) entry which is preliminary data.</text>
</comment>
<sequence length="71" mass="7915">MEPKCGGAAGWVRPVSVDVLHWFAIVSIAVGWGLWTQGERWRWARLGFLWLVPLGVVLEVLSMFVLSCSMG</sequence>
<gene>
    <name evidence="2" type="ORF">HF682_03610</name>
</gene>
<dbReference type="Proteomes" id="UP000587991">
    <property type="component" value="Unassembled WGS sequence"/>
</dbReference>
<organism evidence="2 3">
    <name type="scientific">Leeia aquatica</name>
    <dbReference type="NCBI Taxonomy" id="2725557"/>
    <lineage>
        <taxon>Bacteria</taxon>
        <taxon>Pseudomonadati</taxon>
        <taxon>Pseudomonadota</taxon>
        <taxon>Betaproteobacteria</taxon>
        <taxon>Neisseriales</taxon>
        <taxon>Leeiaceae</taxon>
        <taxon>Leeia</taxon>
    </lineage>
</organism>
<accession>A0A847SA72</accession>
<keyword evidence="1" id="KW-1133">Transmembrane helix</keyword>
<keyword evidence="3" id="KW-1185">Reference proteome</keyword>
<keyword evidence="1" id="KW-0812">Transmembrane</keyword>
<proteinExistence type="predicted"/>
<name>A0A847SA72_9NEIS</name>